<evidence type="ECO:0000313" key="2">
    <source>
        <dbReference type="Proteomes" id="UP000237105"/>
    </source>
</evidence>
<comment type="caution">
    <text evidence="1">The sequence shown here is derived from an EMBL/GenBank/DDBJ whole genome shotgun (WGS) entry which is preliminary data.</text>
</comment>
<organism evidence="1 2">
    <name type="scientific">Parasponia andersonii</name>
    <name type="common">Sponia andersonii</name>
    <dbReference type="NCBI Taxonomy" id="3476"/>
    <lineage>
        <taxon>Eukaryota</taxon>
        <taxon>Viridiplantae</taxon>
        <taxon>Streptophyta</taxon>
        <taxon>Embryophyta</taxon>
        <taxon>Tracheophyta</taxon>
        <taxon>Spermatophyta</taxon>
        <taxon>Magnoliopsida</taxon>
        <taxon>eudicotyledons</taxon>
        <taxon>Gunneridae</taxon>
        <taxon>Pentapetalae</taxon>
        <taxon>rosids</taxon>
        <taxon>fabids</taxon>
        <taxon>Rosales</taxon>
        <taxon>Cannabaceae</taxon>
        <taxon>Parasponia</taxon>
    </lineage>
</organism>
<proteinExistence type="predicted"/>
<name>A0A2P5C4S0_PARAD</name>
<reference evidence="2" key="1">
    <citation type="submission" date="2016-06" db="EMBL/GenBank/DDBJ databases">
        <title>Parallel loss of symbiosis genes in relatives of nitrogen-fixing non-legume Parasponia.</title>
        <authorList>
            <person name="Van Velzen R."/>
            <person name="Holmer R."/>
            <person name="Bu F."/>
            <person name="Rutten L."/>
            <person name="Van Zeijl A."/>
            <person name="Liu W."/>
            <person name="Santuari L."/>
            <person name="Cao Q."/>
            <person name="Sharma T."/>
            <person name="Shen D."/>
            <person name="Roswanjaya Y."/>
            <person name="Wardhani T."/>
            <person name="Kalhor M.S."/>
            <person name="Jansen J."/>
            <person name="Van den Hoogen J."/>
            <person name="Gungor B."/>
            <person name="Hartog M."/>
            <person name="Hontelez J."/>
            <person name="Verver J."/>
            <person name="Yang W.-C."/>
            <person name="Schijlen E."/>
            <person name="Repin R."/>
            <person name="Schilthuizen M."/>
            <person name="Schranz E."/>
            <person name="Heidstra R."/>
            <person name="Miyata K."/>
            <person name="Fedorova E."/>
            <person name="Kohlen W."/>
            <person name="Bisseling T."/>
            <person name="Smit S."/>
            <person name="Geurts R."/>
        </authorList>
    </citation>
    <scope>NUCLEOTIDE SEQUENCE [LARGE SCALE GENOMIC DNA]</scope>
    <source>
        <strain evidence="2">cv. WU1-14</strain>
    </source>
</reference>
<sequence length="32" mass="3508">MTAHPFKAMWALSPLTLSSFLTLVIPLSLSAY</sequence>
<protein>
    <submittedName>
        <fullName evidence="1">Uncharacterized protein</fullName>
    </submittedName>
</protein>
<dbReference type="Proteomes" id="UP000237105">
    <property type="component" value="Unassembled WGS sequence"/>
</dbReference>
<keyword evidence="2" id="KW-1185">Reference proteome</keyword>
<evidence type="ECO:0000313" key="1">
    <source>
        <dbReference type="EMBL" id="PON56047.1"/>
    </source>
</evidence>
<gene>
    <name evidence="1" type="ORF">PanWU01x14_184060</name>
</gene>
<dbReference type="EMBL" id="JXTB01000175">
    <property type="protein sequence ID" value="PON56047.1"/>
    <property type="molecule type" value="Genomic_DNA"/>
</dbReference>
<dbReference type="AlphaFoldDB" id="A0A2P5C4S0"/>
<accession>A0A2P5C4S0</accession>